<comment type="subcellular location">
    <subcellularLocation>
        <location evidence="1">Cell membrane</location>
        <topology evidence="1">Multi-pass membrane protein</topology>
    </subcellularLocation>
</comment>
<dbReference type="Proteomes" id="UP000189443">
    <property type="component" value="Chromosome"/>
</dbReference>
<evidence type="ECO:0000256" key="5">
    <source>
        <dbReference type="ARBA" id="ARBA00022989"/>
    </source>
</evidence>
<dbReference type="PANTHER" id="PTHR43394">
    <property type="entry name" value="ATP-DEPENDENT PERMEASE MDL1, MITOCHONDRIAL"/>
    <property type="match status" value="1"/>
</dbReference>
<dbReference type="InterPro" id="IPR027417">
    <property type="entry name" value="P-loop_NTPase"/>
</dbReference>
<feature type="transmembrane region" description="Helical" evidence="8">
    <location>
        <begin position="29"/>
        <end position="52"/>
    </location>
</feature>
<dbReference type="Pfam" id="PF00664">
    <property type="entry name" value="ABC_membrane"/>
    <property type="match status" value="1"/>
</dbReference>
<keyword evidence="4" id="KW-0067">ATP-binding</keyword>
<feature type="domain" description="ABC transporter" evidence="9">
    <location>
        <begin position="347"/>
        <end position="582"/>
    </location>
</feature>
<feature type="region of interest" description="Disordered" evidence="7">
    <location>
        <begin position="554"/>
        <end position="617"/>
    </location>
</feature>
<proteinExistence type="predicted"/>
<reference evidence="11 12" key="1">
    <citation type="submission" date="2017-02" db="EMBL/GenBank/DDBJ databases">
        <title>Streptomyces pactum ACT12 Genome sequencing and assembly.</title>
        <authorList>
            <person name="Xue Q."/>
            <person name="Yan X."/>
            <person name="Jia L."/>
            <person name="Yan H."/>
        </authorList>
    </citation>
    <scope>NUCLEOTIDE SEQUENCE [LARGE SCALE GENOMIC DNA]</scope>
    <source>
        <strain evidence="11 12">ACT12</strain>
    </source>
</reference>
<feature type="domain" description="ABC transmembrane type-1" evidence="10">
    <location>
        <begin position="34"/>
        <end position="311"/>
    </location>
</feature>
<evidence type="ECO:0000313" key="11">
    <source>
        <dbReference type="EMBL" id="AQS71552.1"/>
    </source>
</evidence>
<organism evidence="11 12">
    <name type="scientific">Streptomyces pactum</name>
    <dbReference type="NCBI Taxonomy" id="68249"/>
    <lineage>
        <taxon>Bacteria</taxon>
        <taxon>Bacillati</taxon>
        <taxon>Actinomycetota</taxon>
        <taxon>Actinomycetes</taxon>
        <taxon>Kitasatosporales</taxon>
        <taxon>Streptomycetaceae</taxon>
        <taxon>Streptomyces</taxon>
    </lineage>
</organism>
<keyword evidence="3" id="KW-0547">Nucleotide-binding</keyword>
<dbReference type="PROSITE" id="PS00211">
    <property type="entry name" value="ABC_TRANSPORTER_1"/>
    <property type="match status" value="1"/>
</dbReference>
<dbReference type="KEGG" id="spac:B1H29_36065"/>
<feature type="transmembrane region" description="Helical" evidence="8">
    <location>
        <begin position="143"/>
        <end position="164"/>
    </location>
</feature>
<dbReference type="PROSITE" id="PS50929">
    <property type="entry name" value="ABC_TM1F"/>
    <property type="match status" value="1"/>
</dbReference>
<dbReference type="InterPro" id="IPR003439">
    <property type="entry name" value="ABC_transporter-like_ATP-bd"/>
</dbReference>
<evidence type="ECO:0008006" key="13">
    <source>
        <dbReference type="Google" id="ProtNLM"/>
    </source>
</evidence>
<evidence type="ECO:0000256" key="7">
    <source>
        <dbReference type="SAM" id="MobiDB-lite"/>
    </source>
</evidence>
<dbReference type="GO" id="GO:0005524">
    <property type="term" value="F:ATP binding"/>
    <property type="evidence" value="ECO:0007669"/>
    <property type="project" value="UniProtKB-KW"/>
</dbReference>
<feature type="transmembrane region" description="Helical" evidence="8">
    <location>
        <begin position="282"/>
        <end position="309"/>
    </location>
</feature>
<dbReference type="Gene3D" id="3.40.50.300">
    <property type="entry name" value="P-loop containing nucleotide triphosphate hydrolases"/>
    <property type="match status" value="1"/>
</dbReference>
<evidence type="ECO:0000256" key="1">
    <source>
        <dbReference type="ARBA" id="ARBA00004651"/>
    </source>
</evidence>
<dbReference type="PANTHER" id="PTHR43394:SF1">
    <property type="entry name" value="ATP-BINDING CASSETTE SUB-FAMILY B MEMBER 10, MITOCHONDRIAL"/>
    <property type="match status" value="1"/>
</dbReference>
<dbReference type="Gene3D" id="1.20.1560.10">
    <property type="entry name" value="ABC transporter type 1, transmembrane domain"/>
    <property type="match status" value="1"/>
</dbReference>
<dbReference type="GO" id="GO:0015421">
    <property type="term" value="F:ABC-type oligopeptide transporter activity"/>
    <property type="evidence" value="ECO:0007669"/>
    <property type="project" value="TreeGrafter"/>
</dbReference>
<dbReference type="SUPFAM" id="SSF90123">
    <property type="entry name" value="ABC transporter transmembrane region"/>
    <property type="match status" value="1"/>
</dbReference>
<feature type="compositionally biased region" description="Basic and acidic residues" evidence="7">
    <location>
        <begin position="585"/>
        <end position="595"/>
    </location>
</feature>
<dbReference type="InterPro" id="IPR039421">
    <property type="entry name" value="Type_1_exporter"/>
</dbReference>
<keyword evidence="12" id="KW-1185">Reference proteome</keyword>
<dbReference type="SUPFAM" id="SSF52540">
    <property type="entry name" value="P-loop containing nucleoside triphosphate hydrolases"/>
    <property type="match status" value="1"/>
</dbReference>
<dbReference type="InterPro" id="IPR003593">
    <property type="entry name" value="AAA+_ATPase"/>
</dbReference>
<evidence type="ECO:0000313" key="12">
    <source>
        <dbReference type="Proteomes" id="UP000189443"/>
    </source>
</evidence>
<dbReference type="InterPro" id="IPR036640">
    <property type="entry name" value="ABC1_TM_sf"/>
</dbReference>
<evidence type="ECO:0000256" key="6">
    <source>
        <dbReference type="ARBA" id="ARBA00023136"/>
    </source>
</evidence>
<dbReference type="EMBL" id="CP019724">
    <property type="protein sequence ID" value="AQS71552.1"/>
    <property type="molecule type" value="Genomic_DNA"/>
</dbReference>
<evidence type="ECO:0000256" key="3">
    <source>
        <dbReference type="ARBA" id="ARBA00022741"/>
    </source>
</evidence>
<evidence type="ECO:0000256" key="4">
    <source>
        <dbReference type="ARBA" id="ARBA00022840"/>
    </source>
</evidence>
<feature type="transmembrane region" description="Helical" evidence="8">
    <location>
        <begin position="72"/>
        <end position="93"/>
    </location>
</feature>
<dbReference type="InterPro" id="IPR017871">
    <property type="entry name" value="ABC_transporter-like_CS"/>
</dbReference>
<protein>
    <recommendedName>
        <fullName evidence="13">ABC transporter ATP-binding protein</fullName>
    </recommendedName>
</protein>
<dbReference type="Pfam" id="PF00005">
    <property type="entry name" value="ABC_tran"/>
    <property type="match status" value="1"/>
</dbReference>
<evidence type="ECO:0000259" key="10">
    <source>
        <dbReference type="PROSITE" id="PS50929"/>
    </source>
</evidence>
<dbReference type="InterPro" id="IPR011527">
    <property type="entry name" value="ABC1_TM_dom"/>
</dbReference>
<gene>
    <name evidence="11" type="ORF">B1H29_36065</name>
</gene>
<keyword evidence="2 8" id="KW-0812">Transmembrane</keyword>
<dbReference type="GO" id="GO:0005886">
    <property type="term" value="C:plasma membrane"/>
    <property type="evidence" value="ECO:0007669"/>
    <property type="project" value="UniProtKB-SubCell"/>
</dbReference>
<dbReference type="PROSITE" id="PS50893">
    <property type="entry name" value="ABC_TRANSPORTER_2"/>
    <property type="match status" value="1"/>
</dbReference>
<dbReference type="RefSeq" id="WP_079160659.1">
    <property type="nucleotide sequence ID" value="NZ_CP019724.1"/>
</dbReference>
<accession>A0A1S6JIJ2</accession>
<evidence type="ECO:0000259" key="9">
    <source>
        <dbReference type="PROSITE" id="PS50893"/>
    </source>
</evidence>
<dbReference type="SMART" id="SM00382">
    <property type="entry name" value="AAA"/>
    <property type="match status" value="1"/>
</dbReference>
<evidence type="ECO:0000256" key="2">
    <source>
        <dbReference type="ARBA" id="ARBA00022692"/>
    </source>
</evidence>
<name>A0A1S6JIJ2_9ACTN</name>
<keyword evidence="5 8" id="KW-1133">Transmembrane helix</keyword>
<keyword evidence="6 8" id="KW-0472">Membrane</keyword>
<evidence type="ECO:0000256" key="8">
    <source>
        <dbReference type="SAM" id="Phobius"/>
    </source>
</evidence>
<sequence>MSVRFPQRRRAAGRKPQLRLSELLKSHRFPWVCAVTLAWSSTAAGLTLPWLVQDVTRALIEQSPVTRPLLMLTALTLATALGQAGCGWLLARVGERLLLNLRRHVTDHILRLPMPAVRACGSGDLHTRITSDAAQVRAWAETAVVHLPAAGLGTIATLAAMVAVDPVLTLLASAAFVLAGAPLVGVLARTRRAASDQQAALADLSQRFLSQLVALTTIKAYRCEARATRTISHAASDLSSASVTAARLQALIGPLVGLGQQVALVTVTVTATHRITSGGMSLVTFSAFLFLLLFLPSPVTVTALGIAHLRTGLAARARLETLLALQTEQEQPRTKPRPAPLPVRHAVVFRNVTFTYPGTGRPVLDGLSFTVPATGLTALTGPTGAGKSTVFSLISRFSEPDAGHIRVLGQEVGSWQLSSLRRRIAYVEQRTTVLEGTVRQNLRLGSPDSTSDDDLWEALKTVGLHEVVQRLPYGLDTLLGRGQALSGGQQQRLSLARALLTGANLFLLDEPTSQLDHTSEQQVLQLLQHLAATRPIIMATHRPATLRHAHHTIAIPPPADRSTDPAEAVTTRLPSAAHTQTPAIHRADETHHDEVLTPALPPPESVVRPHSHQETSA</sequence>
<dbReference type="GO" id="GO:0016887">
    <property type="term" value="F:ATP hydrolysis activity"/>
    <property type="evidence" value="ECO:0007669"/>
    <property type="project" value="InterPro"/>
</dbReference>
<dbReference type="OrthoDB" id="9806127at2"/>
<dbReference type="AlphaFoldDB" id="A0A1S6JIJ2"/>
<feature type="transmembrane region" description="Helical" evidence="8">
    <location>
        <begin position="170"/>
        <end position="188"/>
    </location>
</feature>